<evidence type="ECO:0000313" key="3">
    <source>
        <dbReference type="Proteomes" id="UP000240493"/>
    </source>
</evidence>
<protein>
    <submittedName>
        <fullName evidence="2">Uncharacterized protein</fullName>
    </submittedName>
</protein>
<organism evidence="2 3">
    <name type="scientific">Trichoderma asperellum (strain ATCC 204424 / CBS 433.97 / NBRC 101777)</name>
    <dbReference type="NCBI Taxonomy" id="1042311"/>
    <lineage>
        <taxon>Eukaryota</taxon>
        <taxon>Fungi</taxon>
        <taxon>Dikarya</taxon>
        <taxon>Ascomycota</taxon>
        <taxon>Pezizomycotina</taxon>
        <taxon>Sordariomycetes</taxon>
        <taxon>Hypocreomycetidae</taxon>
        <taxon>Hypocreales</taxon>
        <taxon>Hypocreaceae</taxon>
        <taxon>Trichoderma</taxon>
    </lineage>
</organism>
<accession>A0A2T3Z3J2</accession>
<dbReference type="Proteomes" id="UP000240493">
    <property type="component" value="Unassembled WGS sequence"/>
</dbReference>
<gene>
    <name evidence="2" type="ORF">M441DRAFT_436160</name>
</gene>
<dbReference type="AlphaFoldDB" id="A0A2T3Z3J2"/>
<keyword evidence="1" id="KW-0812">Transmembrane</keyword>
<keyword evidence="1" id="KW-0472">Membrane</keyword>
<reference evidence="2 3" key="1">
    <citation type="submission" date="2016-07" db="EMBL/GenBank/DDBJ databases">
        <title>Multiple horizontal gene transfer events from other fungi enriched the ability of initially mycotrophic Trichoderma (Ascomycota) to feed on dead plant biomass.</title>
        <authorList>
            <consortium name="DOE Joint Genome Institute"/>
            <person name="Aerts A."/>
            <person name="Atanasova L."/>
            <person name="Chenthamara K."/>
            <person name="Zhang J."/>
            <person name="Grujic M."/>
            <person name="Henrissat B."/>
            <person name="Kuo A."/>
            <person name="Salamov A."/>
            <person name="Lipzen A."/>
            <person name="Labutti K."/>
            <person name="Barry K."/>
            <person name="Miao Y."/>
            <person name="Rahimi M.J."/>
            <person name="Shen Q."/>
            <person name="Grigoriev I.V."/>
            <person name="Kubicek C.P."/>
            <person name="Druzhinina I.S."/>
        </authorList>
    </citation>
    <scope>NUCLEOTIDE SEQUENCE [LARGE SCALE GENOMIC DNA]</scope>
    <source>
        <strain evidence="2 3">CBS 433.97</strain>
    </source>
</reference>
<sequence length="100" mass="10849">MADASFASPVFLLSTFPPCSISRCQCHDSILAALAKTCLLVMIDWSAAASIGFRDHQWLFIHLHRMTAVPTVPVAVCHAISIISIFLVIPGCDLPSLVNR</sequence>
<feature type="transmembrane region" description="Helical" evidence="1">
    <location>
        <begin position="32"/>
        <end position="54"/>
    </location>
</feature>
<dbReference type="EMBL" id="KZ679264">
    <property type="protein sequence ID" value="PTB39320.1"/>
    <property type="molecule type" value="Genomic_DNA"/>
</dbReference>
<evidence type="ECO:0000256" key="1">
    <source>
        <dbReference type="SAM" id="Phobius"/>
    </source>
</evidence>
<keyword evidence="3" id="KW-1185">Reference proteome</keyword>
<name>A0A2T3Z3J2_TRIA4</name>
<feature type="transmembrane region" description="Helical" evidence="1">
    <location>
        <begin position="66"/>
        <end position="89"/>
    </location>
</feature>
<keyword evidence="1" id="KW-1133">Transmembrane helix</keyword>
<evidence type="ECO:0000313" key="2">
    <source>
        <dbReference type="EMBL" id="PTB39320.1"/>
    </source>
</evidence>
<proteinExistence type="predicted"/>